<comment type="activity regulation">
    <text evidence="12">Na(+) is not transported, but it plays an essential structural role and its presence is essential for fluoride channel function.</text>
</comment>
<evidence type="ECO:0000256" key="2">
    <source>
        <dbReference type="ARBA" id="ARBA00022475"/>
    </source>
</evidence>
<keyword evidence="9 12" id="KW-0407">Ion channel</keyword>
<keyword evidence="12" id="KW-0479">Metal-binding</keyword>
<keyword evidence="2 12" id="KW-1003">Cell membrane</keyword>
<gene>
    <name evidence="12" type="primary">fluC</name>
    <name evidence="12" type="synonym">crcB</name>
    <name evidence="13" type="ORF">N787_01285</name>
</gene>
<evidence type="ECO:0000256" key="12">
    <source>
        <dbReference type="HAMAP-Rule" id="MF_00454"/>
    </source>
</evidence>
<keyword evidence="6 12" id="KW-0915">Sodium</keyword>
<reference evidence="13 14" key="1">
    <citation type="submission" date="2013-09" db="EMBL/GenBank/DDBJ databases">
        <title>Genome sequencing of Arenimonas metalli.</title>
        <authorList>
            <person name="Chen F."/>
            <person name="Wang G."/>
        </authorList>
    </citation>
    <scope>NUCLEOTIDE SEQUENCE [LARGE SCALE GENOMIC DNA]</scope>
    <source>
        <strain evidence="13 14">CF5-1</strain>
    </source>
</reference>
<name>A0A091B831_9GAMM</name>
<comment type="subcellular location">
    <subcellularLocation>
        <location evidence="1 12">Cell membrane</location>
        <topology evidence="1 12">Multi-pass membrane protein</topology>
    </subcellularLocation>
</comment>
<dbReference type="InterPro" id="IPR003691">
    <property type="entry name" value="FluC"/>
</dbReference>
<evidence type="ECO:0000256" key="7">
    <source>
        <dbReference type="ARBA" id="ARBA00023065"/>
    </source>
</evidence>
<accession>A0A091B831</accession>
<dbReference type="GO" id="GO:0005886">
    <property type="term" value="C:plasma membrane"/>
    <property type="evidence" value="ECO:0007669"/>
    <property type="project" value="UniProtKB-SubCell"/>
</dbReference>
<dbReference type="AlphaFoldDB" id="A0A091B831"/>
<keyword evidence="8 12" id="KW-0472">Membrane</keyword>
<keyword evidence="12" id="KW-0813">Transport</keyword>
<keyword evidence="14" id="KW-1185">Reference proteome</keyword>
<organism evidence="13 14">
    <name type="scientific">Arenimonas metalli CF5-1</name>
    <dbReference type="NCBI Taxonomy" id="1384056"/>
    <lineage>
        <taxon>Bacteria</taxon>
        <taxon>Pseudomonadati</taxon>
        <taxon>Pseudomonadota</taxon>
        <taxon>Gammaproteobacteria</taxon>
        <taxon>Lysobacterales</taxon>
        <taxon>Lysobacteraceae</taxon>
        <taxon>Arenimonas</taxon>
    </lineage>
</organism>
<dbReference type="Proteomes" id="UP000029393">
    <property type="component" value="Unassembled WGS sequence"/>
</dbReference>
<dbReference type="eggNOG" id="COG0239">
    <property type="taxonomic scope" value="Bacteria"/>
</dbReference>
<dbReference type="PANTHER" id="PTHR28259">
    <property type="entry name" value="FLUORIDE EXPORT PROTEIN 1-RELATED"/>
    <property type="match status" value="1"/>
</dbReference>
<dbReference type="EMBL" id="AVCK01000012">
    <property type="protein sequence ID" value="KFN46959.1"/>
    <property type="molecule type" value="Genomic_DNA"/>
</dbReference>
<evidence type="ECO:0000313" key="13">
    <source>
        <dbReference type="EMBL" id="KFN46959.1"/>
    </source>
</evidence>
<evidence type="ECO:0000256" key="4">
    <source>
        <dbReference type="ARBA" id="ARBA00022692"/>
    </source>
</evidence>
<dbReference type="GO" id="GO:0140114">
    <property type="term" value="P:cellular detoxification of fluoride"/>
    <property type="evidence" value="ECO:0007669"/>
    <property type="project" value="UniProtKB-UniRule"/>
</dbReference>
<keyword evidence="3" id="KW-0997">Cell inner membrane</keyword>
<keyword evidence="5 12" id="KW-1133">Transmembrane helix</keyword>
<comment type="similarity">
    <text evidence="10 12">Belongs to the fluoride channel Fluc/FEX (TC 1.A.43) family.</text>
</comment>
<evidence type="ECO:0000256" key="1">
    <source>
        <dbReference type="ARBA" id="ARBA00004651"/>
    </source>
</evidence>
<proteinExistence type="inferred from homology"/>
<dbReference type="OrthoDB" id="9806299at2"/>
<keyword evidence="7 12" id="KW-0406">Ion transport</keyword>
<protein>
    <recommendedName>
        <fullName evidence="12">Fluoride-specific ion channel FluC</fullName>
    </recommendedName>
</protein>
<dbReference type="RefSeq" id="WP_034211045.1">
    <property type="nucleotide sequence ID" value="NZ_AVCK01000012.1"/>
</dbReference>
<feature type="transmembrane region" description="Helical" evidence="12">
    <location>
        <begin position="69"/>
        <end position="93"/>
    </location>
</feature>
<evidence type="ECO:0000256" key="8">
    <source>
        <dbReference type="ARBA" id="ARBA00023136"/>
    </source>
</evidence>
<dbReference type="Pfam" id="PF02537">
    <property type="entry name" value="CRCB"/>
    <property type="match status" value="1"/>
</dbReference>
<sequence>MNWTLLWLVMAGGALGAGGRHLIGGWLLRQAGEGLPWGTLAVNLLGSFAAGFLLVWLEERGPGAMALRAFLVVGVLGGLTTYSALMLECLVFARSARPGMLVAYLGLTLVAGLALVAAGARLAEGIRPA</sequence>
<feature type="transmembrane region" description="Helical" evidence="12">
    <location>
        <begin position="99"/>
        <end position="123"/>
    </location>
</feature>
<comment type="caution">
    <text evidence="13">The sequence shown here is derived from an EMBL/GenBank/DDBJ whole genome shotgun (WGS) entry which is preliminary data.</text>
</comment>
<feature type="transmembrane region" description="Helical" evidence="12">
    <location>
        <begin position="40"/>
        <end position="57"/>
    </location>
</feature>
<evidence type="ECO:0000256" key="9">
    <source>
        <dbReference type="ARBA" id="ARBA00023303"/>
    </source>
</evidence>
<feature type="binding site" evidence="12">
    <location>
        <position position="77"/>
    </location>
    <ligand>
        <name>Na(+)</name>
        <dbReference type="ChEBI" id="CHEBI:29101"/>
        <note>structural</note>
    </ligand>
</feature>
<comment type="function">
    <text evidence="12">Fluoride-specific ion channel. Important for reducing fluoride concentration in the cell, thus reducing its toxicity.</text>
</comment>
<dbReference type="HAMAP" id="MF_00454">
    <property type="entry name" value="FluC"/>
    <property type="match status" value="1"/>
</dbReference>
<evidence type="ECO:0000256" key="11">
    <source>
        <dbReference type="ARBA" id="ARBA00035585"/>
    </source>
</evidence>
<dbReference type="PATRIC" id="fig|1384056.3.peg.886"/>
<comment type="catalytic activity">
    <reaction evidence="11">
        <text>fluoride(in) = fluoride(out)</text>
        <dbReference type="Rhea" id="RHEA:76159"/>
        <dbReference type="ChEBI" id="CHEBI:17051"/>
    </reaction>
    <physiologicalReaction direction="left-to-right" evidence="11">
        <dbReference type="Rhea" id="RHEA:76160"/>
    </physiologicalReaction>
</comment>
<dbReference type="PANTHER" id="PTHR28259:SF1">
    <property type="entry name" value="FLUORIDE EXPORT PROTEIN 1-RELATED"/>
    <property type="match status" value="1"/>
</dbReference>
<dbReference type="NCBIfam" id="NF010814">
    <property type="entry name" value="PRK14218.1"/>
    <property type="match status" value="1"/>
</dbReference>
<evidence type="ECO:0000256" key="3">
    <source>
        <dbReference type="ARBA" id="ARBA00022519"/>
    </source>
</evidence>
<evidence type="ECO:0000313" key="14">
    <source>
        <dbReference type="Proteomes" id="UP000029393"/>
    </source>
</evidence>
<evidence type="ECO:0000256" key="5">
    <source>
        <dbReference type="ARBA" id="ARBA00022989"/>
    </source>
</evidence>
<dbReference type="GO" id="GO:0046872">
    <property type="term" value="F:metal ion binding"/>
    <property type="evidence" value="ECO:0007669"/>
    <property type="project" value="UniProtKB-KW"/>
</dbReference>
<dbReference type="GO" id="GO:0062054">
    <property type="term" value="F:fluoride channel activity"/>
    <property type="evidence" value="ECO:0007669"/>
    <property type="project" value="UniProtKB-UniRule"/>
</dbReference>
<evidence type="ECO:0000256" key="6">
    <source>
        <dbReference type="ARBA" id="ARBA00023053"/>
    </source>
</evidence>
<evidence type="ECO:0000256" key="10">
    <source>
        <dbReference type="ARBA" id="ARBA00035120"/>
    </source>
</evidence>
<feature type="binding site" evidence="12">
    <location>
        <position position="80"/>
    </location>
    <ligand>
        <name>Na(+)</name>
        <dbReference type="ChEBI" id="CHEBI:29101"/>
        <note>structural</note>
    </ligand>
</feature>
<keyword evidence="4 12" id="KW-0812">Transmembrane</keyword>